<proteinExistence type="predicted"/>
<accession>A0AAD3XKI1</accession>
<evidence type="ECO:0000313" key="2">
    <source>
        <dbReference type="Proteomes" id="UP001279734"/>
    </source>
</evidence>
<sequence length="104" mass="11808">MKNLDRNVDQGTSIWYQLWCGRPTITNQLGSADDESQATFNGPDYLQIEFGAVLMQQATIKSTAWRTSPAVEMHNSNLDLSFQFCRRDDERFTSDGFVVVVIIV</sequence>
<evidence type="ECO:0000313" key="1">
    <source>
        <dbReference type="EMBL" id="GMH07992.1"/>
    </source>
</evidence>
<dbReference type="AlphaFoldDB" id="A0AAD3XKI1"/>
<reference evidence="1" key="1">
    <citation type="submission" date="2023-05" db="EMBL/GenBank/DDBJ databases">
        <title>Nepenthes gracilis genome sequencing.</title>
        <authorList>
            <person name="Fukushima K."/>
        </authorList>
    </citation>
    <scope>NUCLEOTIDE SEQUENCE</scope>
    <source>
        <strain evidence="1">SING2019-196</strain>
    </source>
</reference>
<comment type="caution">
    <text evidence="1">The sequence shown here is derived from an EMBL/GenBank/DDBJ whole genome shotgun (WGS) entry which is preliminary data.</text>
</comment>
<organism evidence="1 2">
    <name type="scientific">Nepenthes gracilis</name>
    <name type="common">Slender pitcher plant</name>
    <dbReference type="NCBI Taxonomy" id="150966"/>
    <lineage>
        <taxon>Eukaryota</taxon>
        <taxon>Viridiplantae</taxon>
        <taxon>Streptophyta</taxon>
        <taxon>Embryophyta</taxon>
        <taxon>Tracheophyta</taxon>
        <taxon>Spermatophyta</taxon>
        <taxon>Magnoliopsida</taxon>
        <taxon>eudicotyledons</taxon>
        <taxon>Gunneridae</taxon>
        <taxon>Pentapetalae</taxon>
        <taxon>Caryophyllales</taxon>
        <taxon>Nepenthaceae</taxon>
        <taxon>Nepenthes</taxon>
    </lineage>
</organism>
<name>A0AAD3XKI1_NEPGR</name>
<keyword evidence="2" id="KW-1185">Reference proteome</keyword>
<dbReference type="Proteomes" id="UP001279734">
    <property type="component" value="Unassembled WGS sequence"/>
</dbReference>
<dbReference type="EMBL" id="BSYO01000007">
    <property type="protein sequence ID" value="GMH07992.1"/>
    <property type="molecule type" value="Genomic_DNA"/>
</dbReference>
<protein>
    <submittedName>
        <fullName evidence="1">Uncharacterized protein</fullName>
    </submittedName>
</protein>
<gene>
    <name evidence="1" type="ORF">Nepgr_009832</name>
</gene>